<evidence type="ECO:0000313" key="1">
    <source>
        <dbReference type="EMBL" id="KZS67380.1"/>
    </source>
</evidence>
<dbReference type="Gene3D" id="3.30.300.30">
    <property type="match status" value="1"/>
</dbReference>
<evidence type="ECO:0000313" key="2">
    <source>
        <dbReference type="Proteomes" id="UP000077342"/>
    </source>
</evidence>
<sequence>MAGRNIYPTDIERAACRVSGVRPGCSVAVRLDAGQSWETFAVAVESTEYGDPAQVRRIERQVAHEVFAEADVRPRNVVVLQPGRSRKPRRASCGAPTRWASSTEWASSGRFYFQSIALGTGG</sequence>
<dbReference type="EMBL" id="LWCI01000026">
    <property type="protein sequence ID" value="KZS67380.1"/>
    <property type="molecule type" value="Genomic_DNA"/>
</dbReference>
<comment type="caution">
    <text evidence="1">The sequence shown here is derived from an EMBL/GenBank/DDBJ whole genome shotgun (WGS) entry which is preliminary data.</text>
</comment>
<keyword evidence="2" id="KW-1185">Reference proteome</keyword>
<dbReference type="AlphaFoldDB" id="A0A164EDN0"/>
<proteinExistence type="predicted"/>
<organism evidence="1 2">
    <name type="scientific">Mycobacterium ostraviense</name>
    <dbReference type="NCBI Taxonomy" id="2738409"/>
    <lineage>
        <taxon>Bacteria</taxon>
        <taxon>Bacillati</taxon>
        <taxon>Actinomycetota</taxon>
        <taxon>Actinomycetes</taxon>
        <taxon>Mycobacteriales</taxon>
        <taxon>Mycobacteriaceae</taxon>
        <taxon>Mycobacterium</taxon>
    </lineage>
</organism>
<evidence type="ECO:0008006" key="3">
    <source>
        <dbReference type="Google" id="ProtNLM"/>
    </source>
</evidence>
<dbReference type="InterPro" id="IPR045851">
    <property type="entry name" value="AMP-bd_C_sf"/>
</dbReference>
<name>A0A164EDN0_9MYCO</name>
<gene>
    <name evidence="1" type="ORF">A4G28_27020</name>
</gene>
<protein>
    <recommendedName>
        <fullName evidence="3">AMP-binding enzyme C-terminal domain-containing protein</fullName>
    </recommendedName>
</protein>
<dbReference type="Proteomes" id="UP000077342">
    <property type="component" value="Unassembled WGS sequence"/>
</dbReference>
<accession>A0A164EDN0</accession>
<reference evidence="2" key="1">
    <citation type="submission" date="2016-04" db="EMBL/GenBank/DDBJ databases">
        <authorList>
            <person name="Strapagiel D."/>
            <person name="Borowka P."/>
            <person name="Marciniak B."/>
            <person name="Bakula Z."/>
            <person name="Van Ingen J."/>
            <person name="Safianowska A."/>
            <person name="Dziadek J."/>
            <person name="Jagielski T."/>
        </authorList>
    </citation>
    <scope>NUCLEOTIDE SEQUENCE [LARGE SCALE GENOMIC DNA]</scope>
    <source>
        <strain evidence="2">1010001458</strain>
    </source>
</reference>